<sequence>MLMQQQRLKTDPFVELKNTLEVSLILFCVAERPHTNNNLQKECPFMKLFLHEIKSAYKAYADSDMSSGNEEAQLAQCQAYVQRHNIQQLVKEAIAKKLTPRAPNNVEFLSFVNMELYTTDVTAPYHTFLKV</sequence>
<dbReference type="OrthoDB" id="417078at2759"/>
<dbReference type="Gene3D" id="1.20.890.10">
    <property type="entry name" value="cAMP-dependent protein kinase regulatory subunit, dimerization-anchoring domain"/>
    <property type="match status" value="1"/>
</dbReference>
<organism evidence="1 2">
    <name type="scientific">Necator americanus</name>
    <name type="common">Human hookworm</name>
    <dbReference type="NCBI Taxonomy" id="51031"/>
    <lineage>
        <taxon>Eukaryota</taxon>
        <taxon>Metazoa</taxon>
        <taxon>Ecdysozoa</taxon>
        <taxon>Nematoda</taxon>
        <taxon>Chromadorea</taxon>
        <taxon>Rhabditida</taxon>
        <taxon>Rhabditina</taxon>
        <taxon>Rhabditomorpha</taxon>
        <taxon>Strongyloidea</taxon>
        <taxon>Ancylostomatidae</taxon>
        <taxon>Bunostominae</taxon>
        <taxon>Necator</taxon>
    </lineage>
</organism>
<protein>
    <submittedName>
        <fullName evidence="1">Uncharacterized protein</fullName>
    </submittedName>
</protein>
<dbReference type="SUPFAM" id="SSF47391">
    <property type="entry name" value="Dimerization-anchoring domain of cAMP-dependent PK regulatory subunit"/>
    <property type="match status" value="1"/>
</dbReference>
<dbReference type="EMBL" id="KI662464">
    <property type="protein sequence ID" value="ETN72923.1"/>
    <property type="molecule type" value="Genomic_DNA"/>
</dbReference>
<proteinExistence type="predicted"/>
<evidence type="ECO:0000313" key="1">
    <source>
        <dbReference type="EMBL" id="ETN72923.1"/>
    </source>
</evidence>
<dbReference type="Proteomes" id="UP000053676">
    <property type="component" value="Unassembled WGS sequence"/>
</dbReference>
<keyword evidence="2" id="KW-1185">Reference proteome</keyword>
<gene>
    <name evidence="1" type="ORF">NECAME_13682</name>
</gene>
<evidence type="ECO:0000313" key="2">
    <source>
        <dbReference type="Proteomes" id="UP000053676"/>
    </source>
</evidence>
<name>W2STU4_NECAM</name>
<dbReference type="KEGG" id="nai:NECAME_13682"/>
<dbReference type="STRING" id="51031.W2STU4"/>
<dbReference type="AlphaFoldDB" id="W2STU4"/>
<accession>W2STU4</accession>
<reference evidence="2" key="1">
    <citation type="journal article" date="2014" name="Nat. Genet.">
        <title>Genome of the human hookworm Necator americanus.</title>
        <authorList>
            <person name="Tang Y.T."/>
            <person name="Gao X."/>
            <person name="Rosa B.A."/>
            <person name="Abubucker S."/>
            <person name="Hallsworth-Pepin K."/>
            <person name="Martin J."/>
            <person name="Tyagi R."/>
            <person name="Heizer E."/>
            <person name="Zhang X."/>
            <person name="Bhonagiri-Palsikar V."/>
            <person name="Minx P."/>
            <person name="Warren W.C."/>
            <person name="Wang Q."/>
            <person name="Zhan B."/>
            <person name="Hotez P.J."/>
            <person name="Sternberg P.W."/>
            <person name="Dougall A."/>
            <person name="Gaze S.T."/>
            <person name="Mulvenna J."/>
            <person name="Sotillo J."/>
            <person name="Ranganathan S."/>
            <person name="Rabelo E.M."/>
            <person name="Wilson R.K."/>
            <person name="Felgner P.L."/>
            <person name="Bethony J."/>
            <person name="Hawdon J.M."/>
            <person name="Gasser R.B."/>
            <person name="Loukas A."/>
            <person name="Mitreva M."/>
        </authorList>
    </citation>
    <scope>NUCLEOTIDE SEQUENCE [LARGE SCALE GENOMIC DNA]</scope>
</reference>